<dbReference type="KEGG" id="swo:Swol_0300"/>
<proteinExistence type="predicted"/>
<dbReference type="EMBL" id="CP000448">
    <property type="protein sequence ID" value="ABI67644.1"/>
    <property type="molecule type" value="Genomic_DNA"/>
</dbReference>
<evidence type="ECO:0000313" key="2">
    <source>
        <dbReference type="Proteomes" id="UP000001968"/>
    </source>
</evidence>
<evidence type="ECO:0000313" key="1">
    <source>
        <dbReference type="EMBL" id="ABI67644.1"/>
    </source>
</evidence>
<dbReference type="Proteomes" id="UP000001968">
    <property type="component" value="Chromosome"/>
</dbReference>
<organism evidence="1 2">
    <name type="scientific">Syntrophomonas wolfei subsp. wolfei (strain DSM 2245B / Goettingen)</name>
    <dbReference type="NCBI Taxonomy" id="335541"/>
    <lineage>
        <taxon>Bacteria</taxon>
        <taxon>Bacillati</taxon>
        <taxon>Bacillota</taxon>
        <taxon>Clostridia</taxon>
        <taxon>Eubacteriales</taxon>
        <taxon>Syntrophomonadaceae</taxon>
        <taxon>Syntrophomonas</taxon>
    </lineage>
</organism>
<gene>
    <name evidence="1" type="ordered locus">Swol_0300</name>
</gene>
<name>Q0B060_SYNWW</name>
<keyword evidence="2" id="KW-1185">Reference proteome</keyword>
<sequence>MADYHEWNLAIIAYFLQGLPTGSTVYLNMDEGALSEISTRLSIDGNVQKPWEDFYAAIRSQCVRNGNVQLGSIAGFDESGIPHGVAFLAAMVLAAYLMMDEETEIGIVSETNYFNRLRTVLGLATDERGRPSGLNPPGTEEILWNNWNEYLLRNRFFPSAEAGEGIARKYINYPLSQALLRNADQERLEHLFNKEEKAGRLGRSQDKDRLIIWLKNNLHLITSSHLKKLLCQDDRRRYNALCESVYDVYTQIEWDKEFVNNNFHHGLERQRRLTAGIYRVEDPFFGEIDYILYPQQPRRCQVAEIKIIDIEEQKHTLKIERPGWYYPLWSINPVGGLKYTVTGDPRFYELIVPDKEFWILIRDPENEDSGVFASWGYPDLGETFLLVCRKEYKEQLELLAQEKLMTWDHTVELPGDLEGWVEYRECMVTSDNWDCIIPINADLFETLRPNIRASISLKSGLRVSPHLRWLEGYGPELTVIGFTDSVRLQLTVLGNDMHSITDELVETNQTIDLRNLSPGNYIARILEGSRVVSMKSFQIIAWQELKSQVIESGMGMNLGACTLEGALIRINE</sequence>
<dbReference type="OrthoDB" id="570815at2"/>
<dbReference type="HOGENOM" id="CLU_469176_0_0_9"/>
<dbReference type="STRING" id="335541.Swol_0300"/>
<dbReference type="RefSeq" id="WP_011639753.1">
    <property type="nucleotide sequence ID" value="NC_008346.1"/>
</dbReference>
<reference evidence="2" key="1">
    <citation type="journal article" date="2010" name="Environ. Microbiol.">
        <title>The genome of Syntrophomonas wolfei: new insights into syntrophic metabolism and biohydrogen production.</title>
        <authorList>
            <person name="Sieber J.R."/>
            <person name="Sims D.R."/>
            <person name="Han C."/>
            <person name="Kim E."/>
            <person name="Lykidis A."/>
            <person name="Lapidus A.L."/>
            <person name="McDonnald E."/>
            <person name="Rohlin L."/>
            <person name="Culley D.E."/>
            <person name="Gunsalus R."/>
            <person name="McInerney M.J."/>
        </authorList>
    </citation>
    <scope>NUCLEOTIDE SEQUENCE [LARGE SCALE GENOMIC DNA]</scope>
    <source>
        <strain evidence="2">DSM 2245B / Goettingen</strain>
    </source>
</reference>
<accession>Q0B060</accession>
<protein>
    <submittedName>
        <fullName evidence="1">Uncharacterized protein</fullName>
    </submittedName>
</protein>
<dbReference type="AlphaFoldDB" id="Q0B060"/>